<dbReference type="AlphaFoldDB" id="A0A5T1ADR6"/>
<comment type="caution">
    <text evidence="2">The sequence shown here is derived from an EMBL/GenBank/DDBJ whole genome shotgun (WGS) entry which is preliminary data.</text>
</comment>
<sequence>MINTQLTSQIANAQKNDIKTDSGISKDKLNSKDNPKEALSQALKQNLGLSKNASDEEVLTRFVQNETSAKLKELVNKLLDQINAQKNPDSPMLKQGKNLNLAPNFANELKVLSTELAKSDTFTQVLDKLNQILKPASEIKNSNLAPLLKNSGIFFEAKLKDALNEELLPKSFHSLISMIKSLSSEKIGAQIAQLANANLSPKDTLKELRNIIYSNKNENKQILNQSSFKALLNLSSKLENFKNYIAKNPSHTQEKILPIASKIAKELNAIKNDFFKALNRPENLMIKDTELLKQSAKAFEKLENTLKNI</sequence>
<feature type="compositionally biased region" description="Basic and acidic residues" evidence="1">
    <location>
        <begin position="16"/>
        <end position="36"/>
    </location>
</feature>
<gene>
    <name evidence="2" type="ORF">CRL21_07005</name>
</gene>
<protein>
    <submittedName>
        <fullName evidence="2">Flagellar hook-length control protein FliK</fullName>
    </submittedName>
</protein>
<organism evidence="2">
    <name type="scientific">Campylobacter coli</name>
    <dbReference type="NCBI Taxonomy" id="195"/>
    <lineage>
        <taxon>Bacteria</taxon>
        <taxon>Pseudomonadati</taxon>
        <taxon>Campylobacterota</taxon>
        <taxon>Epsilonproteobacteria</taxon>
        <taxon>Campylobacterales</taxon>
        <taxon>Campylobacteraceae</taxon>
        <taxon>Campylobacter</taxon>
    </lineage>
</organism>
<keyword evidence="2" id="KW-0966">Cell projection</keyword>
<evidence type="ECO:0000256" key="1">
    <source>
        <dbReference type="SAM" id="MobiDB-lite"/>
    </source>
</evidence>
<proteinExistence type="predicted"/>
<keyword evidence="2" id="KW-0969">Cilium</keyword>
<evidence type="ECO:0000313" key="2">
    <source>
        <dbReference type="EMBL" id="EAK6719934.1"/>
    </source>
</evidence>
<feature type="non-terminal residue" evidence="2">
    <location>
        <position position="309"/>
    </location>
</feature>
<dbReference type="EMBL" id="AACIFC010000053">
    <property type="protein sequence ID" value="EAK6719934.1"/>
    <property type="molecule type" value="Genomic_DNA"/>
</dbReference>
<feature type="region of interest" description="Disordered" evidence="1">
    <location>
        <begin position="13"/>
        <end position="36"/>
    </location>
</feature>
<reference evidence="2" key="1">
    <citation type="submission" date="2018-05" db="EMBL/GenBank/DDBJ databases">
        <authorList>
            <consortium name="GenomeTrakr network: Whole genome sequencing for foodborne pathogen traceback"/>
        </authorList>
    </citation>
    <scope>NUCLEOTIDE SEQUENCE</scope>
    <source>
        <strain evidence="2">NC_C3488</strain>
    </source>
</reference>
<accession>A0A5T1ADR6</accession>
<keyword evidence="2" id="KW-0282">Flagellum</keyword>
<name>A0A5T1ADR6_CAMCO</name>